<dbReference type="GO" id="GO:0008270">
    <property type="term" value="F:zinc ion binding"/>
    <property type="evidence" value="ECO:0007669"/>
    <property type="project" value="UniProtKB-KW"/>
</dbReference>
<evidence type="ECO:0000256" key="1">
    <source>
        <dbReference type="PROSITE-ProRule" id="PRU00325"/>
    </source>
</evidence>
<sequence length="278" mass="29900">MPLPMSRRFVTDLLNSLPSNAQNNFEVDAGASPLGAVDDAAKKQLLSLQVLFPNEFLPALDLLDRRLVTRLKIRDGDGIDASGASIVVKVTAQSEAQVEDTTVQEPDDQDSAQDATHIDLEQPVVDPTSRQHVASTAQHEPNVASPPSLNTIYYVRSAQQRSSRYTTSYDTTTSYEVRLLAWNCSCPAFAFAAFPVVHPEPPTPVLDLTAHESSPESLSDNSAWTFGGVSLGDAMAPVCKHLLACVLVEKCNGLFGGFVEERMVSVGEAAGWAAGWGD</sequence>
<gene>
    <name evidence="4" type="ORF">EK21DRAFT_113773</name>
</gene>
<evidence type="ECO:0000256" key="2">
    <source>
        <dbReference type="SAM" id="MobiDB-lite"/>
    </source>
</evidence>
<accession>A0A9P4LKV6</accession>
<organism evidence="4 5">
    <name type="scientific">Setomelanomma holmii</name>
    <dbReference type="NCBI Taxonomy" id="210430"/>
    <lineage>
        <taxon>Eukaryota</taxon>
        <taxon>Fungi</taxon>
        <taxon>Dikarya</taxon>
        <taxon>Ascomycota</taxon>
        <taxon>Pezizomycotina</taxon>
        <taxon>Dothideomycetes</taxon>
        <taxon>Pleosporomycetidae</taxon>
        <taxon>Pleosporales</taxon>
        <taxon>Pleosporineae</taxon>
        <taxon>Phaeosphaeriaceae</taxon>
        <taxon>Setomelanomma</taxon>
    </lineage>
</organism>
<evidence type="ECO:0000313" key="5">
    <source>
        <dbReference type="Proteomes" id="UP000799777"/>
    </source>
</evidence>
<comment type="caution">
    <text evidence="4">The sequence shown here is derived from an EMBL/GenBank/DDBJ whole genome shotgun (WGS) entry which is preliminary data.</text>
</comment>
<keyword evidence="1" id="KW-0863">Zinc-finger</keyword>
<dbReference type="Proteomes" id="UP000799777">
    <property type="component" value="Unassembled WGS sequence"/>
</dbReference>
<keyword evidence="1" id="KW-0479">Metal-binding</keyword>
<keyword evidence="5" id="KW-1185">Reference proteome</keyword>
<dbReference type="PROSITE" id="PS50966">
    <property type="entry name" value="ZF_SWIM"/>
    <property type="match status" value="1"/>
</dbReference>
<proteinExistence type="predicted"/>
<dbReference type="EMBL" id="ML978211">
    <property type="protein sequence ID" value="KAF2028605.1"/>
    <property type="molecule type" value="Genomic_DNA"/>
</dbReference>
<reference evidence="4" key="1">
    <citation type="journal article" date="2020" name="Stud. Mycol.">
        <title>101 Dothideomycetes genomes: a test case for predicting lifestyles and emergence of pathogens.</title>
        <authorList>
            <person name="Haridas S."/>
            <person name="Albert R."/>
            <person name="Binder M."/>
            <person name="Bloem J."/>
            <person name="Labutti K."/>
            <person name="Salamov A."/>
            <person name="Andreopoulos B."/>
            <person name="Baker S."/>
            <person name="Barry K."/>
            <person name="Bills G."/>
            <person name="Bluhm B."/>
            <person name="Cannon C."/>
            <person name="Castanera R."/>
            <person name="Culley D."/>
            <person name="Daum C."/>
            <person name="Ezra D."/>
            <person name="Gonzalez J."/>
            <person name="Henrissat B."/>
            <person name="Kuo A."/>
            <person name="Liang C."/>
            <person name="Lipzen A."/>
            <person name="Lutzoni F."/>
            <person name="Magnuson J."/>
            <person name="Mondo S."/>
            <person name="Nolan M."/>
            <person name="Ohm R."/>
            <person name="Pangilinan J."/>
            <person name="Park H.-J."/>
            <person name="Ramirez L."/>
            <person name="Alfaro M."/>
            <person name="Sun H."/>
            <person name="Tritt A."/>
            <person name="Yoshinaga Y."/>
            <person name="Zwiers L.-H."/>
            <person name="Turgeon B."/>
            <person name="Goodwin S."/>
            <person name="Spatafora J."/>
            <person name="Crous P."/>
            <person name="Grigoriev I."/>
        </authorList>
    </citation>
    <scope>NUCLEOTIDE SEQUENCE</scope>
    <source>
        <strain evidence="4">CBS 110217</strain>
    </source>
</reference>
<dbReference type="InterPro" id="IPR007527">
    <property type="entry name" value="Znf_SWIM"/>
</dbReference>
<feature type="domain" description="SWIM-type" evidence="3">
    <location>
        <begin position="175"/>
        <end position="250"/>
    </location>
</feature>
<evidence type="ECO:0000259" key="3">
    <source>
        <dbReference type="PROSITE" id="PS50966"/>
    </source>
</evidence>
<dbReference type="OrthoDB" id="5413281at2759"/>
<keyword evidence="1" id="KW-0862">Zinc</keyword>
<protein>
    <recommendedName>
        <fullName evidence="3">SWIM-type domain-containing protein</fullName>
    </recommendedName>
</protein>
<dbReference type="AlphaFoldDB" id="A0A9P4LKV6"/>
<feature type="compositionally biased region" description="Polar residues" evidence="2">
    <location>
        <begin position="128"/>
        <end position="148"/>
    </location>
</feature>
<name>A0A9P4LKV6_9PLEO</name>
<feature type="region of interest" description="Disordered" evidence="2">
    <location>
        <begin position="120"/>
        <end position="148"/>
    </location>
</feature>
<evidence type="ECO:0000313" key="4">
    <source>
        <dbReference type="EMBL" id="KAF2028605.1"/>
    </source>
</evidence>